<dbReference type="EnsemblMetazoa" id="AMEM012765-RA">
    <property type="protein sequence ID" value="AMEM012765-PA"/>
    <property type="gene ID" value="AMEM012765"/>
</dbReference>
<feature type="compositionally biased region" description="Basic residues" evidence="1">
    <location>
        <begin position="598"/>
        <end position="607"/>
    </location>
</feature>
<dbReference type="AlphaFoldDB" id="A0A182VCS2"/>
<dbReference type="VEuPathDB" id="VectorBase:AMEM21_007874"/>
<feature type="region of interest" description="Disordered" evidence="1">
    <location>
        <begin position="576"/>
        <end position="641"/>
    </location>
</feature>
<evidence type="ECO:0000256" key="2">
    <source>
        <dbReference type="SAM" id="SignalP"/>
    </source>
</evidence>
<dbReference type="Proteomes" id="UP000075903">
    <property type="component" value="Unassembled WGS sequence"/>
</dbReference>
<feature type="compositionally biased region" description="Basic and acidic residues" evidence="1">
    <location>
        <begin position="994"/>
        <end position="1014"/>
    </location>
</feature>
<sequence length="1131" mass="127230">MTVVQSKVKLFARLWLVVVILLLVPGVRGVDGDNEVPPAVAPESVRQLGVSVNTRRLANVLGNEFISFSAKPQDIFDGQGNPITETSFLMAQSLGGTFLKVIADSSQLHLQTTGGQSVIGNPDDVELVQISASAWQAFYDWARRANILPVFVLDYPTDGGQWDVKKALRILTAASALGIDECRWQLGKGLVKDGVKYADDLRTFRTMLQAFPKQNWTVVASELNPQLVPLEDVQYFHANGDSLVDAITISRPLYDSAAWNYTTLQRDIHLRGLSKQRLPIWLDLVADYNRSEVEASADTESTAAHTCCKSCVQEGLDYARTLGEAARGGISAVFQPLQRDDIQQYSLHYLISVLYKQTVGHKVFPVHFNLLPAGEEPGQTSVYAYCTRNRTGSLTLVLVNGEEEGATNATIKLLTRSLSSPVELFLLSVQDGQPMVNNLPLDATATTTPPSIEPVKAVTTLTHGVSFYVPAQTILFAVIPGVQVRECRNDALPERKKLPRELQHDRTSTDLLLEELIGELLANVPRDTLQRRRRSLDEDKPAIKANKKWKRFHARFTDASQSDGLAESLSAVLADAQSTVGPTERTARGPRQTQAYKRQQRRIRNKEKRSEMRNLKKMKHPLREARRERSKRGEMLKARRSATYPHRRIHERLLNRMSAKLESRKTKRSSLAEAVNEPPNFGAGSDEQDELGQRSDFPLGDVHLVISKGGNGDGEVEYVPTDDDDGDDDSVEVGMVERKQSWSGARHRPAIRRRISVNQRDFYRFAPVWDRSRTLEGGQEQSDCGRRRTLRRGPKDPEARETKRIDRFMSIGKERSEEVNAMEARSEQPEAASTREEFTIAKKEEVRLDSEEDQRQQEPVQEKSQDELLTIVSGENHEQVMDRTTMPPAAASEEEIHLYTPAPRTSEEQQSVPQLDPIWSLESSPESSAEVSELMHNRYKRSLQPPASAEASVESQEVQRLEDFFRTNAKLQQKFAEMFDLLLEAIEELDAEENDAREMSDDGEAEHNGDEVAERAGTGMPSHKRSKRNVLLHPQSWESRERSNMIHRRERSEEDSYENHIIPAQPKAPSKSLAEHAGGVQTSQESQQPEHEQDSDEGKPGAFMLRSVVNFMRRASTEFHQLFSSWFGKTA</sequence>
<keyword evidence="4" id="KW-1185">Reference proteome</keyword>
<dbReference type="PANTHER" id="PTHR46145">
    <property type="entry name" value="HEPARANASE"/>
    <property type="match status" value="1"/>
</dbReference>
<evidence type="ECO:0008006" key="5">
    <source>
        <dbReference type="Google" id="ProtNLM"/>
    </source>
</evidence>
<dbReference type="GeneID" id="121589705"/>
<accession>A0A182VCS2</accession>
<name>A0A182VCS2_ANOME</name>
<dbReference type="VEuPathDB" id="VectorBase:AMEM012765"/>
<evidence type="ECO:0000313" key="4">
    <source>
        <dbReference type="Proteomes" id="UP000075903"/>
    </source>
</evidence>
<feature type="region of interest" description="Disordered" evidence="1">
    <location>
        <begin position="661"/>
        <end position="695"/>
    </location>
</feature>
<dbReference type="STRING" id="30066.A0A182VCS2"/>
<reference evidence="3" key="1">
    <citation type="submission" date="2020-05" db="UniProtKB">
        <authorList>
            <consortium name="EnsemblMetazoa"/>
        </authorList>
    </citation>
    <scope>IDENTIFICATION</scope>
    <source>
        <strain evidence="3">MAF</strain>
    </source>
</reference>
<feature type="compositionally biased region" description="Basic and acidic residues" evidence="1">
    <location>
        <begin position="793"/>
        <end position="866"/>
    </location>
</feature>
<feature type="compositionally biased region" description="Basic and acidic residues" evidence="1">
    <location>
        <begin position="621"/>
        <end position="637"/>
    </location>
</feature>
<protein>
    <recommendedName>
        <fullName evidence="5">Heparanase</fullName>
    </recommendedName>
</protein>
<feature type="region of interest" description="Disordered" evidence="1">
    <location>
        <begin position="992"/>
        <end position="1101"/>
    </location>
</feature>
<dbReference type="PANTHER" id="PTHR46145:SF4">
    <property type="entry name" value="HEPARANASE"/>
    <property type="match status" value="1"/>
</dbReference>
<feature type="region of interest" description="Disordered" evidence="1">
    <location>
        <begin position="775"/>
        <end position="882"/>
    </location>
</feature>
<dbReference type="KEGG" id="amer:121589705"/>
<evidence type="ECO:0000256" key="1">
    <source>
        <dbReference type="SAM" id="MobiDB-lite"/>
    </source>
</evidence>
<organism evidence="3 4">
    <name type="scientific">Anopheles merus</name>
    <name type="common">Mosquito</name>
    <dbReference type="NCBI Taxonomy" id="30066"/>
    <lineage>
        <taxon>Eukaryota</taxon>
        <taxon>Metazoa</taxon>
        <taxon>Ecdysozoa</taxon>
        <taxon>Arthropoda</taxon>
        <taxon>Hexapoda</taxon>
        <taxon>Insecta</taxon>
        <taxon>Pterygota</taxon>
        <taxon>Neoptera</taxon>
        <taxon>Endopterygota</taxon>
        <taxon>Diptera</taxon>
        <taxon>Nematocera</taxon>
        <taxon>Culicoidea</taxon>
        <taxon>Culicidae</taxon>
        <taxon>Anophelinae</taxon>
        <taxon>Anopheles</taxon>
    </lineage>
</organism>
<dbReference type="GO" id="GO:0031012">
    <property type="term" value="C:extracellular matrix"/>
    <property type="evidence" value="ECO:0007669"/>
    <property type="project" value="TreeGrafter"/>
</dbReference>
<feature type="signal peptide" evidence="2">
    <location>
        <begin position="1"/>
        <end position="29"/>
    </location>
</feature>
<evidence type="ECO:0000313" key="3">
    <source>
        <dbReference type="EnsemblMetazoa" id="AMEM012765-PA"/>
    </source>
</evidence>
<dbReference type="GO" id="GO:0005615">
    <property type="term" value="C:extracellular space"/>
    <property type="evidence" value="ECO:0007669"/>
    <property type="project" value="TreeGrafter"/>
</dbReference>
<dbReference type="RefSeq" id="XP_041764728.1">
    <property type="nucleotide sequence ID" value="XM_041908794.1"/>
</dbReference>
<keyword evidence="2" id="KW-0732">Signal</keyword>
<feature type="chain" id="PRO_5008139646" description="Heparanase" evidence="2">
    <location>
        <begin position="30"/>
        <end position="1131"/>
    </location>
</feature>
<feature type="compositionally biased region" description="Basic and acidic residues" evidence="1">
    <location>
        <begin position="1088"/>
        <end position="1099"/>
    </location>
</feature>
<proteinExistence type="predicted"/>